<dbReference type="STRING" id="6265.A0A0B2VAC4"/>
<comment type="caution">
    <text evidence="3">The sequence shown here is derived from an EMBL/GenBank/DDBJ whole genome shotgun (WGS) entry which is preliminary data.</text>
</comment>
<gene>
    <name evidence="3" type="primary">p</name>
    <name evidence="3" type="ORF">Tcan_09724</name>
</gene>
<proteinExistence type="predicted"/>
<dbReference type="CDD" id="cd16484">
    <property type="entry name" value="RING-H2_Vps"/>
    <property type="match status" value="1"/>
</dbReference>
<dbReference type="InterPro" id="IPR015943">
    <property type="entry name" value="WD40/YVTN_repeat-like_dom_sf"/>
</dbReference>
<reference evidence="3 4" key="1">
    <citation type="submission" date="2014-11" db="EMBL/GenBank/DDBJ databases">
        <title>Genetic blueprint of the zoonotic pathogen Toxocara canis.</title>
        <authorList>
            <person name="Zhu X.-Q."/>
            <person name="Korhonen P.K."/>
            <person name="Cai H."/>
            <person name="Young N.D."/>
            <person name="Nejsum P."/>
            <person name="von Samson-Himmelstjerna G."/>
            <person name="Boag P.R."/>
            <person name="Tan P."/>
            <person name="Li Q."/>
            <person name="Min J."/>
            <person name="Yang Y."/>
            <person name="Wang X."/>
            <person name="Fang X."/>
            <person name="Hall R.S."/>
            <person name="Hofmann A."/>
            <person name="Sternberg P.W."/>
            <person name="Jex A.R."/>
            <person name="Gasser R.B."/>
        </authorList>
    </citation>
    <scope>NUCLEOTIDE SEQUENCE [LARGE SCALE GENOMIC DNA]</scope>
    <source>
        <strain evidence="3">PN_DK_2014</strain>
    </source>
</reference>
<feature type="region of interest" description="Disordered" evidence="1">
    <location>
        <begin position="1508"/>
        <end position="1539"/>
    </location>
</feature>
<feature type="compositionally biased region" description="Basic and acidic residues" evidence="1">
    <location>
        <begin position="1076"/>
        <end position="1091"/>
    </location>
</feature>
<dbReference type="GO" id="GO:0048066">
    <property type="term" value="P:developmental pigmentation"/>
    <property type="evidence" value="ECO:0007669"/>
    <property type="project" value="TreeGrafter"/>
</dbReference>
<accession>A0A0B2VAC4</accession>
<dbReference type="PANTHER" id="PTHR23287">
    <property type="entry name" value="RUBY-EYE2-LIKE PROTEIN"/>
    <property type="match status" value="1"/>
</dbReference>
<dbReference type="InterPro" id="IPR056499">
    <property type="entry name" value="Beta-prop_HPS5-like"/>
</dbReference>
<protein>
    <submittedName>
        <fullName evidence="3">Hermansky-Pudlak syndrome 5-like protein</fullName>
    </submittedName>
</protein>
<evidence type="ECO:0000313" key="4">
    <source>
        <dbReference type="Proteomes" id="UP000031036"/>
    </source>
</evidence>
<dbReference type="Proteomes" id="UP000031036">
    <property type="component" value="Unassembled WGS sequence"/>
</dbReference>
<evidence type="ECO:0000259" key="2">
    <source>
        <dbReference type="Pfam" id="PF23756"/>
    </source>
</evidence>
<dbReference type="SUPFAM" id="SSF50978">
    <property type="entry name" value="WD40 repeat-like"/>
    <property type="match status" value="1"/>
</dbReference>
<keyword evidence="4" id="KW-1185">Reference proteome</keyword>
<dbReference type="OMA" id="WEANLVG"/>
<dbReference type="Pfam" id="PF23756">
    <property type="entry name" value="Beta-prop_HPS5"/>
    <property type="match status" value="1"/>
</dbReference>
<dbReference type="PANTHER" id="PTHR23287:SF18">
    <property type="entry name" value="BLOC-2 COMPLEX MEMBER HPS5"/>
    <property type="match status" value="1"/>
</dbReference>
<name>A0A0B2VAC4_TOXCA</name>
<dbReference type="InterPro" id="IPR036322">
    <property type="entry name" value="WD40_repeat_dom_sf"/>
</dbReference>
<feature type="region of interest" description="Disordered" evidence="1">
    <location>
        <begin position="1064"/>
        <end position="1100"/>
    </location>
</feature>
<dbReference type="GO" id="GO:0005737">
    <property type="term" value="C:cytoplasm"/>
    <property type="evidence" value="ECO:0007669"/>
    <property type="project" value="TreeGrafter"/>
</dbReference>
<organism evidence="3 4">
    <name type="scientific">Toxocara canis</name>
    <name type="common">Canine roundworm</name>
    <dbReference type="NCBI Taxonomy" id="6265"/>
    <lineage>
        <taxon>Eukaryota</taxon>
        <taxon>Metazoa</taxon>
        <taxon>Ecdysozoa</taxon>
        <taxon>Nematoda</taxon>
        <taxon>Chromadorea</taxon>
        <taxon>Rhabditida</taxon>
        <taxon>Spirurina</taxon>
        <taxon>Ascaridomorpha</taxon>
        <taxon>Ascaridoidea</taxon>
        <taxon>Toxocaridae</taxon>
        <taxon>Toxocara</taxon>
    </lineage>
</organism>
<feature type="domain" description="HPS5-like beta-propeller" evidence="2">
    <location>
        <begin position="163"/>
        <end position="505"/>
    </location>
</feature>
<dbReference type="Gene3D" id="2.130.10.10">
    <property type="entry name" value="YVTN repeat-like/Quinoprotein amine dehydrogenase"/>
    <property type="match status" value="2"/>
</dbReference>
<dbReference type="OrthoDB" id="19493at2759"/>
<dbReference type="EMBL" id="JPKZ01001747">
    <property type="protein sequence ID" value="KHN80426.1"/>
    <property type="molecule type" value="Genomic_DNA"/>
</dbReference>
<evidence type="ECO:0000256" key="1">
    <source>
        <dbReference type="SAM" id="MobiDB-lite"/>
    </source>
</evidence>
<evidence type="ECO:0000313" key="3">
    <source>
        <dbReference type="EMBL" id="KHN80426.1"/>
    </source>
</evidence>
<sequence>MSSSVTASTSLLTPASTSLHDMASDGNNEFVETTHLFVELTSLDELSFPTSSSSRIKYTCLDASPHYLAVGSSSGTVYLEKYEREFTRCSRLYTCLDASPHYLAVGSSSGTVYLEKYEREFTRCSRLYTCLDASPHYLAVGSSSGTVYLEKYEREFTRCSRLYTCLDASPHYLAVGSSSGTVYLFSRYASKYRSRLSSIPVQVVSTKDGPVIKMAISPDEKYLASAGLRGPLTVSALSTVGHSPTTIVSNTCHVGNVDASQANHVTELRWSDDSRKVYAGDLKGQVSCTRIQSRNLFRSPCDVLLETDSAIVQIDVRDESLLVSTLTRCCLCDLATLDCIQVGKKLRHGRFGAMFYPTYRHRVSRDEERRSDVVTPRAQADSSISPPLIFASRPNGRLWEANGQGIVYSTHQYRSLSNIARFPVVSFKEDFSPCNISCAACGKHLAFGRLHLIDCQQNDFILTKDGCSLYLIDPTDGRFVLACDIDKDAHIGEYAVCGSDVFVLCDETGKLRKLSLFTMQKAVEKLHWKQCFNQAAQVICAMAPQIERSGVVPWRREVIQDIISNSHDELSHTLSDHSESTNTKNILQKMLLLSERQRSCSGSPSQTLSRHPVAVVHRLNTGIHRVVRIMDNSGYEDDFTFRAPSPLRQRSKSTPNMEGSVKTMAWKRRSLPLKQNTHQESVFEEKADGEEGSEQVRQRLIQEAFHLLDAESSDEKCLVSSGSADSLRTLLACGEQRVTFHSQVPHKSKTCPRTPITSEHFCRLESFKWAHTKEAGVKVTLGDVPRDLVAAKKLLRLIADKERRNGLEECASGEGRSLENVDHLSATSTGPDFTSLFGRRDPLEGLARCPPSSVWSKEPVSVERLRVVKRPKKGARIVKAIKPLGRPTCGTLDFTFSVSEKDAHFNPKLADGKDDSNMASVGSRERLAPSMNNEHLGTLEAVTLGKENAVAEVVEVGERMRNSNTTITASTLLTNDGKVLVRRSPKLVVTNQPKVVASIVTTQRLNNSSPSSEANVTKRSEPNTLINTSYVIENNFVADKKLKVSWTMASPPTQNAQRRLFTKHAEASTGSDEENNTDRDERERARISEKDDVSEDDTDERLMELSEVTLAPSTVSSTETAGARAVGNDYCENCTMHKSWRTVMAFGPAMSQLKVTADEFANGGVPSCMEQWSRLLTYYIHSLPVSASSNETPATDKKNLCEECFSFFDFSIHMKRKIAAMGDWLVRAQKRNREDKRTENIVRKVALAFDEPTARRLFFRRKSGEEKGSVSSDVAPSTSAVIQSVPPESLCRGALKEWDPEDHLPVGGDSRIGIRSETMNETPVTLAREKEGAGSLALLKFAWISALTLSQLLFCMRLCEGIDAVFGFLKSNATVTAHLSQEDWQWLTVLKAREVDRWKDVMPRQIVDGLLCELNITSIKDVGPDMSDSSSELSRPRLCKGNLLSILKMICCNCPCCTLPLKGRVSDTDCYVTSFHCGHSYHKVCLREANISRCIRCEIERRRQRQQAQQLQQGNATSQISPSIRRAAPSATQNGAVQAARHIPVRAARVNVTLPPTPKTLRRT</sequence>